<organism evidence="3 4">
    <name type="scientific">Fusarium oxysporum f. sp. rapae</name>
    <dbReference type="NCBI Taxonomy" id="485398"/>
    <lineage>
        <taxon>Eukaryota</taxon>
        <taxon>Fungi</taxon>
        <taxon>Dikarya</taxon>
        <taxon>Ascomycota</taxon>
        <taxon>Pezizomycotina</taxon>
        <taxon>Sordariomycetes</taxon>
        <taxon>Hypocreomycetidae</taxon>
        <taxon>Hypocreales</taxon>
        <taxon>Nectriaceae</taxon>
        <taxon>Fusarium</taxon>
        <taxon>Fusarium oxysporum species complex</taxon>
    </lineage>
</organism>
<feature type="domain" description="FAD dependent oxidoreductase" evidence="2">
    <location>
        <begin position="48"/>
        <end position="423"/>
    </location>
</feature>
<feature type="region of interest" description="Disordered" evidence="1">
    <location>
        <begin position="12"/>
        <end position="40"/>
    </location>
</feature>
<evidence type="ECO:0000313" key="4">
    <source>
        <dbReference type="Proteomes" id="UP000694050"/>
    </source>
</evidence>
<gene>
    <name evidence="3" type="primary">thiO</name>
    <name evidence="3" type="ORF">Forpe1208_v014582</name>
</gene>
<evidence type="ECO:0000259" key="2">
    <source>
        <dbReference type="Pfam" id="PF01266"/>
    </source>
</evidence>
<dbReference type="Pfam" id="PF01266">
    <property type="entry name" value="DAO"/>
    <property type="match status" value="1"/>
</dbReference>
<protein>
    <submittedName>
        <fullName evidence="3">Putative oxidoreductase OrdL</fullName>
    </submittedName>
</protein>
<dbReference type="PANTHER" id="PTHR13847">
    <property type="entry name" value="SARCOSINE DEHYDROGENASE-RELATED"/>
    <property type="match status" value="1"/>
</dbReference>
<dbReference type="Proteomes" id="UP000694050">
    <property type="component" value="Unassembled WGS sequence"/>
</dbReference>
<dbReference type="PANTHER" id="PTHR13847:SF213">
    <property type="entry name" value="DEPENDENT OXIDOREDUCTASE, PUTATIVE-RELATED"/>
    <property type="match status" value="1"/>
</dbReference>
<evidence type="ECO:0000256" key="1">
    <source>
        <dbReference type="SAM" id="MobiDB-lite"/>
    </source>
</evidence>
<evidence type="ECO:0000313" key="3">
    <source>
        <dbReference type="EMBL" id="KAG7405530.1"/>
    </source>
</evidence>
<proteinExistence type="predicted"/>
<reference evidence="3" key="1">
    <citation type="submission" date="2021-04" db="EMBL/GenBank/DDBJ databases">
        <title>First draft genome resource for Brassicaceae pathogens Fusarium oxysporum f. sp. raphani and Fusarium oxysporum f. sp. rapae.</title>
        <authorList>
            <person name="Asai S."/>
        </authorList>
    </citation>
    <scope>NUCLEOTIDE SEQUENCE</scope>
    <source>
        <strain evidence="3">Tf1208</strain>
    </source>
</reference>
<comment type="caution">
    <text evidence="3">The sequence shown here is derived from an EMBL/GenBank/DDBJ whole genome shotgun (WGS) entry which is preliminary data.</text>
</comment>
<dbReference type="InterPro" id="IPR006076">
    <property type="entry name" value="FAD-dep_OxRdtase"/>
</dbReference>
<name>A0A8J5TNL3_FUSOX</name>
<sequence>MSGALEGIYEPGVVDPGCPSPNGTTPFWHSQPHPRANHQSKWPSDIVDVVIIGAGLTGMSLIRSMLKKKPGIRIVLLDARSLCSGATGRNGGHCKTMTFAMWEERKRSFGIEEAIRLSAFEHAHLEVMANAIEEDNIDCDLCLTQGIEAYYDQKDFEKAVAGLEDMRSHAPHLAEKHTVYTDTKYLTDVLKLSPRAVGAIAVPAASMWPYKWITGVLGPLIDQDKINVQTNTPVTSITDRVQDEYATVKTARGDIRAKHVVHATNAWLGRLLPELRPFISPLRGNVLSYAPTAGGKSPLGLKSDYSLWLRYGVKDYDYLIQRKDGRVIVGRANTGRKAVGDDSQTDLGPLSHLRGFAHEALASPEADAATKVSHAWAGILAFSQDGVPFAGRLPFPGRSHQWVCGGYHATGMIKAFLTSQMVAGLILGEEPGEDFPQSIFATSDRIRQLRISLDTGGPVLTKARL</sequence>
<dbReference type="EMBL" id="JAELUQ010000012">
    <property type="protein sequence ID" value="KAG7405530.1"/>
    <property type="molecule type" value="Genomic_DNA"/>
</dbReference>
<accession>A0A8J5TNL3</accession>
<dbReference type="GO" id="GO:0005737">
    <property type="term" value="C:cytoplasm"/>
    <property type="evidence" value="ECO:0007669"/>
    <property type="project" value="TreeGrafter"/>
</dbReference>
<dbReference type="AlphaFoldDB" id="A0A8J5TNL3"/>